<reference evidence="3" key="2">
    <citation type="submission" date="2015-07" db="EMBL/GenBank/DDBJ databases">
        <authorList>
            <person name="Graham D.E."/>
            <person name="Giannone R.J."/>
            <person name="Gulvik C.A."/>
            <person name="Hettich R.L."/>
            <person name="Klingeman D.M."/>
            <person name="Mahan K.M."/>
            <person name="Parry R.J."/>
            <person name="Spain J.C."/>
        </authorList>
    </citation>
    <scope>NUCLEOTIDE SEQUENCE [LARGE SCALE GENOMIC DNA]</scope>
    <source>
        <strain evidence="3">ATCC 27428</strain>
    </source>
</reference>
<dbReference type="EMBL" id="JACHJF010000002">
    <property type="protein sequence ID" value="MBB5117435.1"/>
    <property type="molecule type" value="Genomic_DNA"/>
</dbReference>
<comment type="caution">
    <text evidence="2">The sequence shown here is derived from an EMBL/GenBank/DDBJ whole genome shotgun (WGS) entry which is preliminary data.</text>
</comment>
<reference evidence="1 4" key="3">
    <citation type="submission" date="2020-08" db="EMBL/GenBank/DDBJ databases">
        <title>Genomic Encyclopedia of Type Strains, Phase III (KMG-III): the genomes of soil and plant-associated and newly described type strains.</title>
        <authorList>
            <person name="Whitman W."/>
        </authorList>
    </citation>
    <scope>NUCLEOTIDE SEQUENCE [LARGE SCALE GENOMIC DNA]</scope>
    <source>
        <strain evidence="1 4">CECT 3259</strain>
    </source>
</reference>
<dbReference type="Gene3D" id="1.10.287.1060">
    <property type="entry name" value="ESAT-6-like"/>
    <property type="match status" value="1"/>
</dbReference>
<accession>A0A2N8P2P8</accession>
<organism evidence="2 3">
    <name type="scientific">Streptomyces eurocidicus</name>
    <name type="common">Streptoverticillium eurocidicus</name>
    <dbReference type="NCBI Taxonomy" id="66423"/>
    <lineage>
        <taxon>Bacteria</taxon>
        <taxon>Bacillati</taxon>
        <taxon>Actinomycetota</taxon>
        <taxon>Actinomycetes</taxon>
        <taxon>Kitasatosporales</taxon>
        <taxon>Streptomycetaceae</taxon>
        <taxon>Streptomyces</taxon>
    </lineage>
</organism>
<evidence type="ECO:0000313" key="4">
    <source>
        <dbReference type="Proteomes" id="UP000528608"/>
    </source>
</evidence>
<reference evidence="2" key="1">
    <citation type="submission" date="2015-07" db="EMBL/GenBank/DDBJ databases">
        <authorList>
            <person name="Noorani M."/>
        </authorList>
    </citation>
    <scope>NUCLEOTIDE SEQUENCE [LARGE SCALE GENOMIC DNA]</scope>
    <source>
        <strain evidence="2">ATCC 27428</strain>
    </source>
</reference>
<gene>
    <name evidence="2" type="ORF">AF335_02695</name>
    <name evidence="1" type="ORF">FHS36_000841</name>
</gene>
<dbReference type="Proteomes" id="UP000528608">
    <property type="component" value="Unassembled WGS sequence"/>
</dbReference>
<sequence>MGDSPGDGKVLDIKTADLKSAAPVFHEQAVKLGEALTKLVTTLDGLGEPWGKDDAVKEFATEYPKNQKAIEQATGTLILGLVSIHEAMVDMADGHVDNDALIAGMFNKKDPKGAGDHGKGTK</sequence>
<dbReference type="AlphaFoldDB" id="A0A2N8P2P8"/>
<evidence type="ECO:0000313" key="1">
    <source>
        <dbReference type="EMBL" id="MBB5117435.1"/>
    </source>
</evidence>
<dbReference type="EMBL" id="LGUI01000001">
    <property type="protein sequence ID" value="PNE35288.1"/>
    <property type="molecule type" value="Genomic_DNA"/>
</dbReference>
<protein>
    <submittedName>
        <fullName evidence="1">Uncharacterized protein YukE</fullName>
    </submittedName>
</protein>
<name>A0A2N8P2P8_STREU</name>
<keyword evidence="3" id="KW-1185">Reference proteome</keyword>
<dbReference type="OrthoDB" id="3284120at2"/>
<dbReference type="RefSeq" id="WP_102916615.1">
    <property type="nucleotide sequence ID" value="NZ_JACHJF010000002.1"/>
</dbReference>
<dbReference type="Proteomes" id="UP000235945">
    <property type="component" value="Unassembled WGS sequence"/>
</dbReference>
<proteinExistence type="predicted"/>
<evidence type="ECO:0000313" key="3">
    <source>
        <dbReference type="Proteomes" id="UP000235945"/>
    </source>
</evidence>
<evidence type="ECO:0000313" key="2">
    <source>
        <dbReference type="EMBL" id="PNE35288.1"/>
    </source>
</evidence>